<evidence type="ECO:0000256" key="1">
    <source>
        <dbReference type="SAM" id="MobiDB-lite"/>
    </source>
</evidence>
<protein>
    <submittedName>
        <fullName evidence="2">Uncharacterized protein</fullName>
    </submittedName>
</protein>
<organism>
    <name type="scientific">Serpula lacrymans var. lacrymans (strain S7.9)</name>
    <name type="common">Dry rot fungus</name>
    <dbReference type="NCBI Taxonomy" id="578457"/>
    <lineage>
        <taxon>Eukaryota</taxon>
        <taxon>Fungi</taxon>
        <taxon>Dikarya</taxon>
        <taxon>Basidiomycota</taxon>
        <taxon>Agaricomycotina</taxon>
        <taxon>Agaricomycetes</taxon>
        <taxon>Agaricomycetidae</taxon>
        <taxon>Boletales</taxon>
        <taxon>Coniophorineae</taxon>
        <taxon>Serpulaceae</taxon>
        <taxon>Serpula</taxon>
    </lineage>
</organism>
<dbReference type="GeneID" id="18817109"/>
<dbReference type="HOGENOM" id="CLU_2484693_0_0_1"/>
<reference evidence="2" key="1">
    <citation type="submission" date="2011-04" db="EMBL/GenBank/DDBJ databases">
        <title>Evolution of plant cell wall degrading machinery underlies the functional diversity of forest fungi.</title>
        <authorList>
            <consortium name="US DOE Joint Genome Institute (JGI-PGF)"/>
            <person name="Eastwood D.C."/>
            <person name="Floudas D."/>
            <person name="Binder M."/>
            <person name="Majcherczyk A."/>
            <person name="Schneider P."/>
            <person name="Aerts A."/>
            <person name="Asiegbu F.O."/>
            <person name="Baker S.E."/>
            <person name="Barry K."/>
            <person name="Bendiksby M."/>
            <person name="Blumentritt M."/>
            <person name="Coutinho P.M."/>
            <person name="Cullen D."/>
            <person name="Cullen D."/>
            <person name="Gathman A."/>
            <person name="Goodell B."/>
            <person name="Henrissat B."/>
            <person name="Ihrmark K."/>
            <person name="Kauserud H."/>
            <person name="Kohler A."/>
            <person name="LaButti K."/>
            <person name="Lapidus A."/>
            <person name="Lavin J.L."/>
            <person name="Lee Y.-H."/>
            <person name="Lindquist E."/>
            <person name="Lilly W."/>
            <person name="Lucas S."/>
            <person name="Morin E."/>
            <person name="Murat C."/>
            <person name="Oguiza J.A."/>
            <person name="Park J."/>
            <person name="Pisabarro A.G."/>
            <person name="Riley R."/>
            <person name="Rosling A."/>
            <person name="Salamov A."/>
            <person name="Schmidt O."/>
            <person name="Schmutz J."/>
            <person name="Skrede I."/>
            <person name="Stenlid J."/>
            <person name="Wiebenga A."/>
            <person name="Xie X."/>
            <person name="Kues U."/>
            <person name="Hibbett D.S."/>
            <person name="Hoffmeister D."/>
            <person name="Hogberg N."/>
            <person name="Martin F."/>
            <person name="Grigoriev I.V."/>
            <person name="Watkinson S.C."/>
        </authorList>
    </citation>
    <scope>NUCLEOTIDE SEQUENCE</scope>
    <source>
        <strain evidence="2">S7.9</strain>
    </source>
</reference>
<accession>F8NCX1</accession>
<gene>
    <name evidence="2" type="ORF">SERLADRAFT_454991</name>
</gene>
<sequence length="87" mass="9489">MGQTSSSSSLQYECGDPSNGGPSTMQHHSQESASDCLDNVDDLMADSLFTQGLSNMSQHDCMEQTEALHQYKDGKDAATYISTYRLC</sequence>
<feature type="compositionally biased region" description="Polar residues" evidence="1">
    <location>
        <begin position="20"/>
        <end position="33"/>
    </location>
</feature>
<feature type="non-terminal residue" evidence="2">
    <location>
        <position position="87"/>
    </location>
</feature>
<name>F8NCX1_SERL9</name>
<feature type="compositionally biased region" description="Polar residues" evidence="1">
    <location>
        <begin position="1"/>
        <end position="11"/>
    </location>
</feature>
<dbReference type="AlphaFoldDB" id="F8NCX1"/>
<proteinExistence type="predicted"/>
<dbReference type="KEGG" id="sla:SERLADRAFT_454991"/>
<dbReference type="Proteomes" id="UP000008064">
    <property type="component" value="Unassembled WGS sequence"/>
</dbReference>
<feature type="region of interest" description="Disordered" evidence="1">
    <location>
        <begin position="1"/>
        <end position="35"/>
    </location>
</feature>
<evidence type="ECO:0000313" key="2">
    <source>
        <dbReference type="EMBL" id="EGO30715.1"/>
    </source>
</evidence>
<dbReference type="RefSeq" id="XP_007312599.1">
    <property type="nucleotide sequence ID" value="XM_007312537.2"/>
</dbReference>
<dbReference type="EMBL" id="GL945428">
    <property type="protein sequence ID" value="EGO30715.1"/>
    <property type="molecule type" value="Genomic_DNA"/>
</dbReference>